<protein>
    <recommendedName>
        <fullName evidence="1">HEPN domain-containing protein</fullName>
    </recommendedName>
</protein>
<dbReference type="AlphaFoldDB" id="A0A284VP27"/>
<accession>A0A284VP27</accession>
<dbReference type="Proteomes" id="UP000218615">
    <property type="component" value="Unassembled WGS sequence"/>
</dbReference>
<gene>
    <name evidence="2" type="ORF">MNV_2150003</name>
</gene>
<dbReference type="InterPro" id="IPR007842">
    <property type="entry name" value="HEPN_dom"/>
</dbReference>
<evidence type="ECO:0000313" key="2">
    <source>
        <dbReference type="EMBL" id="SNQ60969.1"/>
    </source>
</evidence>
<name>A0A284VP27_9EURY</name>
<dbReference type="PROSITE" id="PS50910">
    <property type="entry name" value="HEPN"/>
    <property type="match status" value="1"/>
</dbReference>
<dbReference type="SUPFAM" id="SSF81593">
    <property type="entry name" value="Nucleotidyltransferase substrate binding subunit/domain"/>
    <property type="match status" value="1"/>
</dbReference>
<keyword evidence="3" id="KW-1185">Reference proteome</keyword>
<dbReference type="Pfam" id="PF05168">
    <property type="entry name" value="HEPN"/>
    <property type="match status" value="1"/>
</dbReference>
<dbReference type="OrthoDB" id="359241at2157"/>
<dbReference type="EMBL" id="FZMP01000130">
    <property type="protein sequence ID" value="SNQ60969.1"/>
    <property type="molecule type" value="Genomic_DNA"/>
</dbReference>
<proteinExistence type="predicted"/>
<sequence>MKNIQKTRDWLHMALKEFDAALADFMDERYSESIQHAQQCAERVGKSILSFLGFAPEKTHHPSDYIVEEILQHPEVVKKVGLSEDEVKYLVDMVTFSSPLERQGTMPRYGWETKERIITPDEIYKKDIATVMMKNAFELLVKSCEFYRLRDTDRILASKIQEIEEYVEKHRID</sequence>
<organism evidence="2 3">
    <name type="scientific">Candidatus Methanoperedens nitratireducens</name>
    <dbReference type="NCBI Taxonomy" id="1392998"/>
    <lineage>
        <taxon>Archaea</taxon>
        <taxon>Methanobacteriati</taxon>
        <taxon>Methanobacteriota</taxon>
        <taxon>Stenosarchaea group</taxon>
        <taxon>Methanomicrobia</taxon>
        <taxon>Methanosarcinales</taxon>
        <taxon>ANME-2 cluster</taxon>
        <taxon>Candidatus Methanoperedentaceae</taxon>
        <taxon>Candidatus Methanoperedens</taxon>
    </lineage>
</organism>
<reference evidence="3" key="1">
    <citation type="submission" date="2017-06" db="EMBL/GenBank/DDBJ databases">
        <authorList>
            <person name="Cremers G."/>
        </authorList>
    </citation>
    <scope>NUCLEOTIDE SEQUENCE [LARGE SCALE GENOMIC DNA]</scope>
</reference>
<feature type="domain" description="HEPN" evidence="1">
    <location>
        <begin position="11"/>
        <end position="139"/>
    </location>
</feature>
<dbReference type="RefSeq" id="WP_096205536.1">
    <property type="nucleotide sequence ID" value="NZ_FZMP01000130.1"/>
</dbReference>
<evidence type="ECO:0000313" key="3">
    <source>
        <dbReference type="Proteomes" id="UP000218615"/>
    </source>
</evidence>
<evidence type="ECO:0000259" key="1">
    <source>
        <dbReference type="PROSITE" id="PS50910"/>
    </source>
</evidence>
<dbReference type="SMART" id="SM00748">
    <property type="entry name" value="HEPN"/>
    <property type="match status" value="1"/>
</dbReference>
<dbReference type="Gene3D" id="1.20.120.330">
    <property type="entry name" value="Nucleotidyltransferases domain 2"/>
    <property type="match status" value="1"/>
</dbReference>